<evidence type="ECO:0000313" key="5">
    <source>
        <dbReference type="EMBL" id="AWV98457.1"/>
    </source>
</evidence>
<keyword evidence="3" id="KW-0812">Transmembrane</keyword>
<evidence type="ECO:0000256" key="1">
    <source>
        <dbReference type="ARBA" id="ARBA00009716"/>
    </source>
</evidence>
<feature type="domain" description="Glutamate synthase" evidence="4">
    <location>
        <begin position="155"/>
        <end position="472"/>
    </location>
</feature>
<comment type="similarity">
    <text evidence="1 2">Belongs to the glutamate synthase family.</text>
</comment>
<dbReference type="OrthoDB" id="9758182at2"/>
<dbReference type="Proteomes" id="UP000249873">
    <property type="component" value="Chromosome"/>
</dbReference>
<keyword evidence="6" id="KW-1185">Reference proteome</keyword>
<dbReference type="PIRSF" id="PIRSF500060">
    <property type="entry name" value="UCP500060"/>
    <property type="match status" value="1"/>
</dbReference>
<dbReference type="SUPFAM" id="SSF51395">
    <property type="entry name" value="FMN-linked oxidoreductases"/>
    <property type="match status" value="1"/>
</dbReference>
<dbReference type="GO" id="GO:0015930">
    <property type="term" value="F:glutamate synthase activity"/>
    <property type="evidence" value="ECO:0007669"/>
    <property type="project" value="InterPro"/>
</dbReference>
<dbReference type="Gene3D" id="3.20.20.70">
    <property type="entry name" value="Aldolase class I"/>
    <property type="match status" value="1"/>
</dbReference>
<organism evidence="5 6">
    <name type="scientific">Arcticibacterium luteifluviistationis</name>
    <dbReference type="NCBI Taxonomy" id="1784714"/>
    <lineage>
        <taxon>Bacteria</taxon>
        <taxon>Pseudomonadati</taxon>
        <taxon>Bacteroidota</taxon>
        <taxon>Cytophagia</taxon>
        <taxon>Cytophagales</taxon>
        <taxon>Leadbetterellaceae</taxon>
        <taxon>Arcticibacterium</taxon>
    </lineage>
</organism>
<dbReference type="PIRSF" id="PIRSF006429">
    <property type="entry name" value="GOGAT_lg_2"/>
    <property type="match status" value="1"/>
</dbReference>
<dbReference type="PANTHER" id="PTHR43819:SF1">
    <property type="entry name" value="ARCHAEAL-TYPE GLUTAMATE SYNTHASE [NADPH]"/>
    <property type="match status" value="1"/>
</dbReference>
<evidence type="ECO:0000256" key="3">
    <source>
        <dbReference type="SAM" id="Phobius"/>
    </source>
</evidence>
<sequence>MKIREKFILLSIILLLAVAGIYIVWKPIIWTLVFMGPVILLGISDILQTKHSIRNNFPVIGNFRYLLEKIRPEIMQYFVETDTEGTPINRMFRSLIYQRAKKTNDTTPFGTQMDVYRAGYEWIDHSLYAVDHKDINPHPRVLVGGADCKQKYDASLLNISAMSFGSLSKNAILALNIGAKKGGFAHNTGEGGISPYHLEGEGDLIWQVGTGYFGCRTHEGNFCPDTFAKKATLDSVKMIEIKLSQGAKPGHGGILPAAKNTEEIAKIRDVKPHTDVNSPPSHSAFSSATGLMGFIKLLRDKSGGKPIGFKLCIGKKPEFIDICKAMVSTGIKPDFITIDGGEGGTGAAPIEFSNSIGMPLREGLAFAHDTLMFYDLKKDIKLIASGKIFTGFHIVRMLALGADMVNSARAMMLAIGCIQARECNTNTCPVGVATQNKSLMKGLNVPNKAERVTNFHHATLRSFSELVGAAGIRNLSELNRTHINRRISMTEVMNYSEIYPSALRKEV</sequence>
<dbReference type="InterPro" id="IPR002932">
    <property type="entry name" value="Glu_synthdom"/>
</dbReference>
<evidence type="ECO:0000256" key="2">
    <source>
        <dbReference type="PIRNR" id="PIRNR006429"/>
    </source>
</evidence>
<dbReference type="InterPro" id="IPR027283">
    <property type="entry name" value="YerD"/>
</dbReference>
<dbReference type="GO" id="GO:0006537">
    <property type="term" value="P:glutamate biosynthetic process"/>
    <property type="evidence" value="ECO:0007669"/>
    <property type="project" value="InterPro"/>
</dbReference>
<gene>
    <name evidence="5" type="ORF">DJ013_09850</name>
</gene>
<dbReference type="InterPro" id="IPR013785">
    <property type="entry name" value="Aldolase_TIM"/>
</dbReference>
<keyword evidence="3" id="KW-0472">Membrane</keyword>
<feature type="transmembrane region" description="Helical" evidence="3">
    <location>
        <begin position="7"/>
        <end position="23"/>
    </location>
</feature>
<accession>A0A2Z4GB83</accession>
<reference evidence="5 6" key="1">
    <citation type="submission" date="2018-05" db="EMBL/GenBank/DDBJ databases">
        <title>Complete genome sequence of Arcticibacterium luteifluviistationis SM1504T, a cytophagaceae bacterium isolated from Arctic surface seawater.</title>
        <authorList>
            <person name="Li Y."/>
            <person name="Qin Q.-L."/>
        </authorList>
    </citation>
    <scope>NUCLEOTIDE SEQUENCE [LARGE SCALE GENOMIC DNA]</scope>
    <source>
        <strain evidence="5 6">SM1504</strain>
    </source>
</reference>
<dbReference type="RefSeq" id="WP_111371650.1">
    <property type="nucleotide sequence ID" value="NZ_CP029480.1"/>
</dbReference>
<dbReference type="CDD" id="cd02808">
    <property type="entry name" value="GltS_FMN"/>
    <property type="match status" value="1"/>
</dbReference>
<dbReference type="KEGG" id="als:DJ013_09850"/>
<keyword evidence="3" id="KW-1133">Transmembrane helix</keyword>
<dbReference type="Pfam" id="PF01645">
    <property type="entry name" value="Glu_synthase"/>
    <property type="match status" value="1"/>
</dbReference>
<evidence type="ECO:0000259" key="4">
    <source>
        <dbReference type="Pfam" id="PF01645"/>
    </source>
</evidence>
<dbReference type="EMBL" id="CP029480">
    <property type="protein sequence ID" value="AWV98457.1"/>
    <property type="molecule type" value="Genomic_DNA"/>
</dbReference>
<protein>
    <submittedName>
        <fullName evidence="5">FMN-binding glutamate synthase family protein</fullName>
    </submittedName>
</protein>
<name>A0A2Z4GB83_9BACT</name>
<dbReference type="AlphaFoldDB" id="A0A2Z4GB83"/>
<evidence type="ECO:0000313" key="6">
    <source>
        <dbReference type="Proteomes" id="UP000249873"/>
    </source>
</evidence>
<dbReference type="PANTHER" id="PTHR43819">
    <property type="entry name" value="ARCHAEAL-TYPE GLUTAMATE SYNTHASE [NADPH]"/>
    <property type="match status" value="1"/>
</dbReference>
<dbReference type="InterPro" id="IPR024188">
    <property type="entry name" value="GltB"/>
</dbReference>
<proteinExistence type="inferred from homology"/>